<dbReference type="InterPro" id="IPR009200">
    <property type="entry name" value="DUF1269_membrane"/>
</dbReference>
<dbReference type="Proteomes" id="UP001595823">
    <property type="component" value="Unassembled WGS sequence"/>
</dbReference>
<keyword evidence="1" id="KW-0472">Membrane</keyword>
<reference evidence="3" key="1">
    <citation type="journal article" date="2019" name="Int. J. Syst. Evol. Microbiol.">
        <title>The Global Catalogue of Microorganisms (GCM) 10K type strain sequencing project: providing services to taxonomists for standard genome sequencing and annotation.</title>
        <authorList>
            <consortium name="The Broad Institute Genomics Platform"/>
            <consortium name="The Broad Institute Genome Sequencing Center for Infectious Disease"/>
            <person name="Wu L."/>
            <person name="Ma J."/>
        </authorList>
    </citation>
    <scope>NUCLEOTIDE SEQUENCE [LARGE SCALE GENOMIC DNA]</scope>
    <source>
        <strain evidence="3">IBRC-M 10908</strain>
    </source>
</reference>
<name>A0ABV8TYI6_9ACTN</name>
<organism evidence="2 3">
    <name type="scientific">Salininema proteolyticum</name>
    <dbReference type="NCBI Taxonomy" id="1607685"/>
    <lineage>
        <taxon>Bacteria</taxon>
        <taxon>Bacillati</taxon>
        <taxon>Actinomycetota</taxon>
        <taxon>Actinomycetes</taxon>
        <taxon>Glycomycetales</taxon>
        <taxon>Glycomycetaceae</taxon>
        <taxon>Salininema</taxon>
    </lineage>
</organism>
<evidence type="ECO:0000313" key="2">
    <source>
        <dbReference type="EMBL" id="MFC4335441.1"/>
    </source>
</evidence>
<keyword evidence="3" id="KW-1185">Reference proteome</keyword>
<comment type="caution">
    <text evidence="2">The sequence shown here is derived from an EMBL/GenBank/DDBJ whole genome shotgun (WGS) entry which is preliminary data.</text>
</comment>
<gene>
    <name evidence="2" type="ORF">ACFPET_09550</name>
</gene>
<dbReference type="RefSeq" id="WP_380620278.1">
    <property type="nucleotide sequence ID" value="NZ_JBHSDK010000013.1"/>
</dbReference>
<keyword evidence="1" id="KW-1133">Transmembrane helix</keyword>
<accession>A0ABV8TYI6</accession>
<feature type="transmembrane region" description="Helical" evidence="1">
    <location>
        <begin position="63"/>
        <end position="84"/>
    </location>
</feature>
<keyword evidence="1" id="KW-0812">Transmembrane</keyword>
<dbReference type="EMBL" id="JBHSDK010000013">
    <property type="protein sequence ID" value="MFC4335441.1"/>
    <property type="molecule type" value="Genomic_DNA"/>
</dbReference>
<protein>
    <submittedName>
        <fullName evidence="2">DUF1269 domain-containing protein</fullName>
    </submittedName>
</protein>
<proteinExistence type="predicted"/>
<evidence type="ECO:0000256" key="1">
    <source>
        <dbReference type="SAM" id="Phobius"/>
    </source>
</evidence>
<evidence type="ECO:0000313" key="3">
    <source>
        <dbReference type="Proteomes" id="UP001595823"/>
    </source>
</evidence>
<dbReference type="Pfam" id="PF06897">
    <property type="entry name" value="DUF1269"/>
    <property type="match status" value="1"/>
</dbReference>
<sequence length="165" mass="17319">MSDLYVIAYDDAATAEQARDTLVKLQKEQLVSLADVVVVENVDGRIKLRQAVNTTGTGAAGGALWGGLIGLLFFMPFIGMAVGAGTGALAGKMTDVGIDDNMMKELGEQLQPGKAAVFALVDSMTEDKVLPEMTKYDGKLVKSSLSAEAEQHLREAAQAAKAAQS</sequence>